<evidence type="ECO:0000256" key="2">
    <source>
        <dbReference type="ARBA" id="ARBA00022617"/>
    </source>
</evidence>
<dbReference type="SUPFAM" id="SSF48264">
    <property type="entry name" value="Cytochrome P450"/>
    <property type="match status" value="1"/>
</dbReference>
<feature type="binding site" description="axial binding residue" evidence="5">
    <location>
        <position position="496"/>
    </location>
    <ligand>
        <name>heme</name>
        <dbReference type="ChEBI" id="CHEBI:30413"/>
    </ligand>
    <ligandPart>
        <name>Fe</name>
        <dbReference type="ChEBI" id="CHEBI:18248"/>
    </ligandPart>
</feature>
<dbReference type="InterPro" id="IPR017972">
    <property type="entry name" value="Cyt_P450_CS"/>
</dbReference>
<evidence type="ECO:0000256" key="7">
    <source>
        <dbReference type="SAM" id="Phobius"/>
    </source>
</evidence>
<dbReference type="InterPro" id="IPR002403">
    <property type="entry name" value="Cyt_P450_E_grp-IV"/>
</dbReference>
<name>A0AAV1RJ24_9ROSI</name>
<keyword evidence="2 5" id="KW-0349">Heme</keyword>
<dbReference type="PRINTS" id="PR00465">
    <property type="entry name" value="EP450IV"/>
</dbReference>
<keyword evidence="7" id="KW-0472">Membrane</keyword>
<accession>A0AAV1RJ24</accession>
<dbReference type="PANTHER" id="PTHR24304">
    <property type="entry name" value="CYTOCHROME P450 FAMILY 7"/>
    <property type="match status" value="1"/>
</dbReference>
<evidence type="ECO:0000256" key="1">
    <source>
        <dbReference type="ARBA" id="ARBA00010617"/>
    </source>
</evidence>
<dbReference type="CDD" id="cd11042">
    <property type="entry name" value="CYP51-like"/>
    <property type="match status" value="1"/>
</dbReference>
<dbReference type="Gene3D" id="1.10.630.10">
    <property type="entry name" value="Cytochrome P450"/>
    <property type="match status" value="2"/>
</dbReference>
<dbReference type="Proteomes" id="UP001314170">
    <property type="component" value="Unassembled WGS sequence"/>
</dbReference>
<keyword evidence="6" id="KW-0503">Monooxygenase</keyword>
<comment type="similarity">
    <text evidence="1 6">Belongs to the cytochrome P450 family.</text>
</comment>
<evidence type="ECO:0000256" key="5">
    <source>
        <dbReference type="PIRSR" id="PIRSR602403-1"/>
    </source>
</evidence>
<proteinExistence type="inferred from homology"/>
<dbReference type="PROSITE" id="PS00086">
    <property type="entry name" value="CYTOCHROME_P450"/>
    <property type="match status" value="1"/>
</dbReference>
<gene>
    <name evidence="8" type="ORF">DCAF_LOCUS11037</name>
</gene>
<evidence type="ECO:0000256" key="3">
    <source>
        <dbReference type="ARBA" id="ARBA00022723"/>
    </source>
</evidence>
<keyword evidence="7" id="KW-1133">Transmembrane helix</keyword>
<evidence type="ECO:0000313" key="8">
    <source>
        <dbReference type="EMBL" id="CAK7336033.1"/>
    </source>
</evidence>
<comment type="cofactor">
    <cofactor evidence="5">
        <name>heme</name>
        <dbReference type="ChEBI" id="CHEBI:30413"/>
    </cofactor>
</comment>
<evidence type="ECO:0000313" key="9">
    <source>
        <dbReference type="Proteomes" id="UP001314170"/>
    </source>
</evidence>
<comment type="caution">
    <text evidence="8">The sequence shown here is derived from an EMBL/GenBank/DDBJ whole genome shotgun (WGS) entry which is preliminary data.</text>
</comment>
<feature type="transmembrane region" description="Helical" evidence="7">
    <location>
        <begin position="39"/>
        <end position="60"/>
    </location>
</feature>
<dbReference type="AlphaFoldDB" id="A0AAV1RJ24"/>
<dbReference type="PRINTS" id="PR00385">
    <property type="entry name" value="P450"/>
</dbReference>
<dbReference type="EMBL" id="CAWUPB010000994">
    <property type="protein sequence ID" value="CAK7336033.1"/>
    <property type="molecule type" value="Genomic_DNA"/>
</dbReference>
<keyword evidence="3 5" id="KW-0479">Metal-binding</keyword>
<evidence type="ECO:0000256" key="6">
    <source>
        <dbReference type="RuleBase" id="RU000461"/>
    </source>
</evidence>
<dbReference type="GO" id="GO:0016705">
    <property type="term" value="F:oxidoreductase activity, acting on paired donors, with incorporation or reduction of molecular oxygen"/>
    <property type="evidence" value="ECO:0007669"/>
    <property type="project" value="InterPro"/>
</dbReference>
<dbReference type="PANTHER" id="PTHR24304:SF2">
    <property type="entry name" value="24-HYDROXYCHOLESTEROL 7-ALPHA-HYDROXYLASE"/>
    <property type="match status" value="1"/>
</dbReference>
<dbReference type="InterPro" id="IPR050529">
    <property type="entry name" value="CYP450_sterol_14alpha_dmase"/>
</dbReference>
<dbReference type="GO" id="GO:0004497">
    <property type="term" value="F:monooxygenase activity"/>
    <property type="evidence" value="ECO:0007669"/>
    <property type="project" value="UniProtKB-KW"/>
</dbReference>
<dbReference type="InterPro" id="IPR036396">
    <property type="entry name" value="Cyt_P450_sf"/>
</dbReference>
<keyword evidence="9" id="KW-1185">Reference proteome</keyword>
<dbReference type="InterPro" id="IPR001128">
    <property type="entry name" value="Cyt_P450"/>
</dbReference>
<keyword evidence="7" id="KW-0812">Transmembrane</keyword>
<dbReference type="Pfam" id="PF00067">
    <property type="entry name" value="p450"/>
    <property type="match status" value="1"/>
</dbReference>
<sequence>MRCAYYLSDVSVSCSDFQLIKSDYKSIGFTMTGDTDNKFLNVGLLIVATLLVAKLISALIMPRSQKRLPPVMKGWPLVGGLIRFLKGPIVMLREEYPKLGSVFTVNLVNRKITFLIGPEVSAHFFKASEADLSQQEVYQFNVPTFGPGVVFDVDYSIRQEQFRFFTESLRVNKLKGYVDQMVVEAEVSKFTDQSAVSAVYYRFTFYAINSSIILENDHPLLNYFSKWGGSGVVDIKYELEHLIILTASRCLLGREVRDRLFADVSALFHDLDNGMLPISVLFPYLPIPAHRRRDQARKKLAAIFANIIKSRKLAGKSENDMLQCFIDSKYKDGRQTTESEVTGLLIAALFAGQHTSSITSTWTGAYLLRHNEYLSAVLEEQKNLMKKHGNKVDHDILSEMDVLYRCIKEALRLHPPLIMLLRSSHSDFSVTTRDGKEYDIPKGHIVATSPAFANRLPHVFKDPDRYDPDRFAAGREEDKAAGAFSYISFGGGRHGCLGEPFAYLQIKAIWSHLLRNFELELVSPFPEIDWNAMVVGVKDKVVARFCLSLAARTWVLDLCYVRNPVEFIISGEIGQRSLWMCIVFEFSTVAMSDTTKLAFA</sequence>
<dbReference type="GO" id="GO:0020037">
    <property type="term" value="F:heme binding"/>
    <property type="evidence" value="ECO:0007669"/>
    <property type="project" value="InterPro"/>
</dbReference>
<reference evidence="8 9" key="1">
    <citation type="submission" date="2024-01" db="EMBL/GenBank/DDBJ databases">
        <authorList>
            <person name="Waweru B."/>
        </authorList>
    </citation>
    <scope>NUCLEOTIDE SEQUENCE [LARGE SCALE GENOMIC DNA]</scope>
</reference>
<keyword evidence="4 5" id="KW-0408">Iron</keyword>
<evidence type="ECO:0000256" key="4">
    <source>
        <dbReference type="ARBA" id="ARBA00023004"/>
    </source>
</evidence>
<keyword evidence="6" id="KW-0560">Oxidoreductase</keyword>
<dbReference type="GO" id="GO:0005506">
    <property type="term" value="F:iron ion binding"/>
    <property type="evidence" value="ECO:0007669"/>
    <property type="project" value="InterPro"/>
</dbReference>
<evidence type="ECO:0008006" key="10">
    <source>
        <dbReference type="Google" id="ProtNLM"/>
    </source>
</evidence>
<organism evidence="8 9">
    <name type="scientific">Dovyalis caffra</name>
    <dbReference type="NCBI Taxonomy" id="77055"/>
    <lineage>
        <taxon>Eukaryota</taxon>
        <taxon>Viridiplantae</taxon>
        <taxon>Streptophyta</taxon>
        <taxon>Embryophyta</taxon>
        <taxon>Tracheophyta</taxon>
        <taxon>Spermatophyta</taxon>
        <taxon>Magnoliopsida</taxon>
        <taxon>eudicotyledons</taxon>
        <taxon>Gunneridae</taxon>
        <taxon>Pentapetalae</taxon>
        <taxon>rosids</taxon>
        <taxon>fabids</taxon>
        <taxon>Malpighiales</taxon>
        <taxon>Salicaceae</taxon>
        <taxon>Flacourtieae</taxon>
        <taxon>Dovyalis</taxon>
    </lineage>
</organism>
<protein>
    <recommendedName>
        <fullName evidence="10">Obtusifoliol 14-alpha demethylase</fullName>
    </recommendedName>
</protein>